<protein>
    <submittedName>
        <fullName evidence="10">S8 family serine peptidase</fullName>
    </submittedName>
</protein>
<dbReference type="InterPro" id="IPR023828">
    <property type="entry name" value="Peptidase_S8_Ser-AS"/>
</dbReference>
<keyword evidence="5 6" id="KW-0720">Serine protease</keyword>
<evidence type="ECO:0000313" key="10">
    <source>
        <dbReference type="EMBL" id="NJC68752.1"/>
    </source>
</evidence>
<dbReference type="PRINTS" id="PR00723">
    <property type="entry name" value="SUBTILISIN"/>
</dbReference>
<dbReference type="InterPro" id="IPR050131">
    <property type="entry name" value="Peptidase_S8_subtilisin-like"/>
</dbReference>
<reference evidence="10 11" key="1">
    <citation type="submission" date="2020-03" db="EMBL/GenBank/DDBJ databases">
        <title>WGS of the type strain of Planosporangium spp.</title>
        <authorList>
            <person name="Thawai C."/>
        </authorList>
    </citation>
    <scope>NUCLEOTIDE SEQUENCE [LARGE SCALE GENOMIC DNA]</scope>
    <source>
        <strain evidence="10 11">TBRC 5610</strain>
    </source>
</reference>
<dbReference type="Gene3D" id="3.30.70.80">
    <property type="entry name" value="Peptidase S8 propeptide/proteinase inhibitor I9"/>
    <property type="match status" value="1"/>
</dbReference>
<dbReference type="InterPro" id="IPR036852">
    <property type="entry name" value="Peptidase_S8/S53_dom_sf"/>
</dbReference>
<dbReference type="InterPro" id="IPR028994">
    <property type="entry name" value="Integrin_alpha_N"/>
</dbReference>
<name>A0ABX0XS74_9ACTN</name>
<dbReference type="InterPro" id="IPR023827">
    <property type="entry name" value="Peptidase_S8_Asp-AS"/>
</dbReference>
<dbReference type="InterPro" id="IPR037045">
    <property type="entry name" value="S8pro/Inhibitor_I9_sf"/>
</dbReference>
<evidence type="ECO:0000259" key="8">
    <source>
        <dbReference type="Pfam" id="PF00082"/>
    </source>
</evidence>
<dbReference type="PROSITE" id="PS00137">
    <property type="entry name" value="SUBTILASE_HIS"/>
    <property type="match status" value="1"/>
</dbReference>
<dbReference type="InterPro" id="IPR015500">
    <property type="entry name" value="Peptidase_S8_subtilisin-rel"/>
</dbReference>
<dbReference type="SUPFAM" id="SSF52743">
    <property type="entry name" value="Subtilisin-like"/>
    <property type="match status" value="1"/>
</dbReference>
<keyword evidence="11" id="KW-1185">Reference proteome</keyword>
<dbReference type="EMBL" id="JAATVY010000002">
    <property type="protein sequence ID" value="NJC68752.1"/>
    <property type="molecule type" value="Genomic_DNA"/>
</dbReference>
<accession>A0ABX0XS74</accession>
<comment type="similarity">
    <text evidence="1 6 7">Belongs to the peptidase S8 family.</text>
</comment>
<feature type="active site" description="Charge relay system" evidence="6">
    <location>
        <position position="392"/>
    </location>
</feature>
<feature type="active site" description="Charge relay system" evidence="6">
    <location>
        <position position="209"/>
    </location>
</feature>
<keyword evidence="4 6" id="KW-0378">Hydrolase</keyword>
<gene>
    <name evidence="10" type="ORF">HC031_03275</name>
</gene>
<evidence type="ECO:0000256" key="1">
    <source>
        <dbReference type="ARBA" id="ARBA00011073"/>
    </source>
</evidence>
<dbReference type="Proteomes" id="UP000722989">
    <property type="component" value="Unassembled WGS sequence"/>
</dbReference>
<dbReference type="Pfam" id="PF05922">
    <property type="entry name" value="Inhibitor_I9"/>
    <property type="match status" value="1"/>
</dbReference>
<dbReference type="PANTHER" id="PTHR43806:SF11">
    <property type="entry name" value="CEREVISIN-RELATED"/>
    <property type="match status" value="1"/>
</dbReference>
<evidence type="ECO:0000259" key="9">
    <source>
        <dbReference type="Pfam" id="PF05922"/>
    </source>
</evidence>
<dbReference type="InterPro" id="IPR013517">
    <property type="entry name" value="FG-GAP"/>
</dbReference>
<evidence type="ECO:0000256" key="3">
    <source>
        <dbReference type="ARBA" id="ARBA00022729"/>
    </source>
</evidence>
<feature type="active site" description="Charge relay system" evidence="6">
    <location>
        <position position="240"/>
    </location>
</feature>
<keyword evidence="2 6" id="KW-0645">Protease</keyword>
<dbReference type="Gene3D" id="2.40.128.340">
    <property type="match status" value="4"/>
</dbReference>
<dbReference type="Pfam" id="PF00082">
    <property type="entry name" value="Peptidase_S8"/>
    <property type="match status" value="1"/>
</dbReference>
<dbReference type="InterPro" id="IPR022398">
    <property type="entry name" value="Peptidase_S8_His-AS"/>
</dbReference>
<dbReference type="InterPro" id="IPR000209">
    <property type="entry name" value="Peptidase_S8/S53_dom"/>
</dbReference>
<proteinExistence type="inferred from homology"/>
<keyword evidence="3" id="KW-0732">Signal</keyword>
<evidence type="ECO:0000313" key="11">
    <source>
        <dbReference type="Proteomes" id="UP000722989"/>
    </source>
</evidence>
<dbReference type="PROSITE" id="PS00136">
    <property type="entry name" value="SUBTILASE_ASP"/>
    <property type="match status" value="1"/>
</dbReference>
<dbReference type="InterPro" id="IPR034193">
    <property type="entry name" value="PCSK9_ProteinaseK-like"/>
</dbReference>
<dbReference type="SUPFAM" id="SSF54897">
    <property type="entry name" value="Protease propeptides/inhibitors"/>
    <property type="match status" value="1"/>
</dbReference>
<evidence type="ECO:0000256" key="7">
    <source>
        <dbReference type="RuleBase" id="RU003355"/>
    </source>
</evidence>
<comment type="caution">
    <text evidence="10">The sequence shown here is derived from an EMBL/GenBank/DDBJ whole genome shotgun (WGS) entry which is preliminary data.</text>
</comment>
<dbReference type="PROSITE" id="PS00138">
    <property type="entry name" value="SUBTILASE_SER"/>
    <property type="match status" value="1"/>
</dbReference>
<feature type="domain" description="Peptidase S8/S53" evidence="8">
    <location>
        <begin position="207"/>
        <end position="428"/>
    </location>
</feature>
<dbReference type="PANTHER" id="PTHR43806">
    <property type="entry name" value="PEPTIDASE S8"/>
    <property type="match status" value="1"/>
</dbReference>
<evidence type="ECO:0000256" key="4">
    <source>
        <dbReference type="ARBA" id="ARBA00022801"/>
    </source>
</evidence>
<dbReference type="CDD" id="cd04077">
    <property type="entry name" value="Peptidases_S8_PCSK9_ProteinaseK_like"/>
    <property type="match status" value="1"/>
</dbReference>
<evidence type="ECO:0000256" key="2">
    <source>
        <dbReference type="ARBA" id="ARBA00022670"/>
    </source>
</evidence>
<sequence length="703" mass="72729">MVTTRIPSTSERQVHAQYVARSLPDTAHANEVWQLEHISGGSSTAGAPRRILARTAVVLSVGFVAAGLTGAGVAAAAPPDGAIVNADAADAVKNSYIVEFKAGSAESRAVDSSAGKLARAYGGSVRHSYKSTVKGFSVTMSEQAAKRLAANPAVARVEQNRTVTATDTQTNADWNLDRIDHPSTFATDNLHNDYTYPNTAANVHAYIIDSGIRTTHHDFGGRSVFGYNAIGGPNDDCFGHGSHVAGTVGGARVGVAKGVQLVSVKVLDCTGKGTVDAVIAGVEWVTAHAIKPAVANMSLGGDPDPALDNAVAASIASGITYTVAAGNDSANACNYSPARVPGAITVGASGIGDGRASFSNYGTCVDLFAPGTYISSVYYLDDWSFVQDQGTSMASPHAAGAAAIYLQAHPTATPAQVRNSLITYASAGVIGDAGPGSPNRLLNVTINQGAGPVGSGNPPGGVGAAQIPGVEPSRVKADFDGDGRDDVALFYDYGNGYVSLWTLTALPGGGFATPVLRWYDEHWGRGTKFVTAGDFNGDGKADLALFYDYGNGHVTLFTLTATGNGDGGFSGPVPRWDKAVWGTRTKFVTTGDFNGDGKTDVGLFYDYGNGHVTLFTLTATSNGFGDFTSVTSRWDAPYWGTGTKFLTTGDFNGDGKTDVGLFYDYGNGHVTLFTLTATGSGAVGSFASRWDAPYWGSGTRAML</sequence>
<dbReference type="Gene3D" id="3.40.50.200">
    <property type="entry name" value="Peptidase S8/S53 domain"/>
    <property type="match status" value="1"/>
</dbReference>
<dbReference type="InterPro" id="IPR010259">
    <property type="entry name" value="S8pro/Inhibitor_I9"/>
</dbReference>
<dbReference type="PROSITE" id="PS51892">
    <property type="entry name" value="SUBTILASE"/>
    <property type="match status" value="1"/>
</dbReference>
<evidence type="ECO:0000256" key="6">
    <source>
        <dbReference type="PROSITE-ProRule" id="PRU01240"/>
    </source>
</evidence>
<organism evidence="10 11">
    <name type="scientific">Planosporangium thailandense</name>
    <dbReference type="NCBI Taxonomy" id="765197"/>
    <lineage>
        <taxon>Bacteria</taxon>
        <taxon>Bacillati</taxon>
        <taxon>Actinomycetota</taxon>
        <taxon>Actinomycetes</taxon>
        <taxon>Micromonosporales</taxon>
        <taxon>Micromonosporaceae</taxon>
        <taxon>Planosporangium</taxon>
    </lineage>
</organism>
<feature type="domain" description="Inhibitor I9" evidence="9">
    <location>
        <begin position="95"/>
        <end position="164"/>
    </location>
</feature>
<dbReference type="Pfam" id="PF13517">
    <property type="entry name" value="FG-GAP_3"/>
    <property type="match status" value="1"/>
</dbReference>
<dbReference type="SUPFAM" id="SSF69318">
    <property type="entry name" value="Integrin alpha N-terminal domain"/>
    <property type="match status" value="1"/>
</dbReference>
<evidence type="ECO:0000256" key="5">
    <source>
        <dbReference type="ARBA" id="ARBA00022825"/>
    </source>
</evidence>